<evidence type="ECO:0000256" key="3">
    <source>
        <dbReference type="ARBA" id="ARBA00022679"/>
    </source>
</evidence>
<dbReference type="AlphaFoldDB" id="A0AAW4VXL3"/>
<evidence type="ECO:0000256" key="9">
    <source>
        <dbReference type="ARBA" id="ARBA00023316"/>
    </source>
</evidence>
<comment type="caution">
    <text evidence="11">The sequence shown here is derived from an EMBL/GenBank/DDBJ whole genome shotgun (WGS) entry which is preliminary data.</text>
</comment>
<keyword evidence="8" id="KW-0472">Membrane</keyword>
<dbReference type="PANTHER" id="PTHR32282:SF32">
    <property type="entry name" value="PENICILLIN-BINDING PROTEIN 2A"/>
    <property type="match status" value="1"/>
</dbReference>
<evidence type="ECO:0000256" key="8">
    <source>
        <dbReference type="ARBA" id="ARBA00023136"/>
    </source>
</evidence>
<dbReference type="Proteomes" id="UP001198439">
    <property type="component" value="Unassembled WGS sequence"/>
</dbReference>
<keyword evidence="4" id="KW-0812">Transmembrane</keyword>
<evidence type="ECO:0000313" key="11">
    <source>
        <dbReference type="EMBL" id="MCB8611683.1"/>
    </source>
</evidence>
<dbReference type="InterPro" id="IPR012338">
    <property type="entry name" value="Beta-lactam/transpept-like"/>
</dbReference>
<gene>
    <name evidence="11" type="ORF">LJD69_13910</name>
</gene>
<feature type="non-terminal residue" evidence="11">
    <location>
        <position position="1"/>
    </location>
</feature>
<dbReference type="InterPro" id="IPR001460">
    <property type="entry name" value="PCN-bd_Tpept"/>
</dbReference>
<dbReference type="GO" id="GO:0008955">
    <property type="term" value="F:peptidoglycan glycosyltransferase activity"/>
    <property type="evidence" value="ECO:0007669"/>
    <property type="project" value="TreeGrafter"/>
</dbReference>
<sequence length="75" mass="8195">KFGIPVTKKDKQLGIALGNIQNGVSPEDIAEAYTTFPNNGKRSEVHIITKIVSPTGKVLVAYKDKQERVISKKVS</sequence>
<keyword evidence="2" id="KW-0328">Glycosyltransferase</keyword>
<dbReference type="EMBL" id="JAJDKZ010000306">
    <property type="protein sequence ID" value="MCB8611683.1"/>
    <property type="molecule type" value="Genomic_DNA"/>
</dbReference>
<organism evidence="11 12">
    <name type="scientific">Faecalibacillus faecis</name>
    <dbReference type="NCBI Taxonomy" id="1982628"/>
    <lineage>
        <taxon>Bacteria</taxon>
        <taxon>Bacillati</taxon>
        <taxon>Bacillota</taxon>
        <taxon>Erysipelotrichia</taxon>
        <taxon>Erysipelotrichales</taxon>
        <taxon>Coprobacillaceae</taxon>
        <taxon>Faecalibacillus</taxon>
    </lineage>
</organism>
<keyword evidence="6" id="KW-0573">Peptidoglycan synthesis</keyword>
<dbReference type="Gene3D" id="3.40.710.10">
    <property type="entry name" value="DD-peptidase/beta-lactamase superfamily"/>
    <property type="match status" value="1"/>
</dbReference>
<evidence type="ECO:0000259" key="10">
    <source>
        <dbReference type="Pfam" id="PF00905"/>
    </source>
</evidence>
<feature type="non-terminal residue" evidence="11">
    <location>
        <position position="75"/>
    </location>
</feature>
<dbReference type="RefSeq" id="WP_264475640.1">
    <property type="nucleotide sequence ID" value="NZ_JAJDKZ010000306.1"/>
</dbReference>
<evidence type="ECO:0000256" key="7">
    <source>
        <dbReference type="ARBA" id="ARBA00022989"/>
    </source>
</evidence>
<reference evidence="11" key="1">
    <citation type="submission" date="2021-10" db="EMBL/GenBank/DDBJ databases">
        <title>Collection of gut derived symbiotic bacterial strains cultured from healthy donors.</title>
        <authorList>
            <person name="Lin H."/>
            <person name="Littmann E."/>
            <person name="Kohout C."/>
            <person name="Pamer E.G."/>
        </authorList>
    </citation>
    <scope>NUCLEOTIDE SEQUENCE</scope>
    <source>
        <strain evidence="11">DFI.4.48</strain>
    </source>
</reference>
<dbReference type="SUPFAM" id="SSF56601">
    <property type="entry name" value="beta-lactamase/transpeptidase-like"/>
    <property type="match status" value="1"/>
</dbReference>
<accession>A0AAW4VXL3</accession>
<evidence type="ECO:0000256" key="2">
    <source>
        <dbReference type="ARBA" id="ARBA00022676"/>
    </source>
</evidence>
<evidence type="ECO:0000256" key="1">
    <source>
        <dbReference type="ARBA" id="ARBA00022475"/>
    </source>
</evidence>
<dbReference type="GO" id="GO:0008658">
    <property type="term" value="F:penicillin binding"/>
    <property type="evidence" value="ECO:0007669"/>
    <property type="project" value="InterPro"/>
</dbReference>
<evidence type="ECO:0000256" key="4">
    <source>
        <dbReference type="ARBA" id="ARBA00022692"/>
    </source>
</evidence>
<keyword evidence="5" id="KW-0133">Cell shape</keyword>
<dbReference type="PANTHER" id="PTHR32282">
    <property type="entry name" value="BINDING PROTEIN TRANSPEPTIDASE, PUTATIVE-RELATED"/>
    <property type="match status" value="1"/>
</dbReference>
<protein>
    <recommendedName>
        <fullName evidence="10">Penicillin-binding protein transpeptidase domain-containing protein</fullName>
    </recommendedName>
</protein>
<keyword evidence="3" id="KW-0808">Transferase</keyword>
<keyword evidence="7" id="KW-1133">Transmembrane helix</keyword>
<dbReference type="GO" id="GO:0008360">
    <property type="term" value="P:regulation of cell shape"/>
    <property type="evidence" value="ECO:0007669"/>
    <property type="project" value="UniProtKB-KW"/>
</dbReference>
<proteinExistence type="predicted"/>
<feature type="domain" description="Penicillin-binding protein transpeptidase" evidence="10">
    <location>
        <begin position="18"/>
        <end position="73"/>
    </location>
</feature>
<name>A0AAW4VXL3_9FIRM</name>
<keyword evidence="1" id="KW-1003">Cell membrane</keyword>
<evidence type="ECO:0000256" key="6">
    <source>
        <dbReference type="ARBA" id="ARBA00022984"/>
    </source>
</evidence>
<keyword evidence="9" id="KW-0961">Cell wall biogenesis/degradation</keyword>
<dbReference type="GO" id="GO:0030288">
    <property type="term" value="C:outer membrane-bounded periplasmic space"/>
    <property type="evidence" value="ECO:0007669"/>
    <property type="project" value="TreeGrafter"/>
</dbReference>
<dbReference type="GO" id="GO:0071555">
    <property type="term" value="P:cell wall organization"/>
    <property type="evidence" value="ECO:0007669"/>
    <property type="project" value="UniProtKB-KW"/>
</dbReference>
<dbReference type="Pfam" id="PF00905">
    <property type="entry name" value="Transpeptidase"/>
    <property type="match status" value="1"/>
</dbReference>
<evidence type="ECO:0000313" key="12">
    <source>
        <dbReference type="Proteomes" id="UP001198439"/>
    </source>
</evidence>
<evidence type="ECO:0000256" key="5">
    <source>
        <dbReference type="ARBA" id="ARBA00022960"/>
    </source>
</evidence>
<dbReference type="InterPro" id="IPR050396">
    <property type="entry name" value="Glycosyltr_51/Transpeptidase"/>
</dbReference>
<dbReference type="GO" id="GO:0009252">
    <property type="term" value="P:peptidoglycan biosynthetic process"/>
    <property type="evidence" value="ECO:0007669"/>
    <property type="project" value="UniProtKB-KW"/>
</dbReference>